<keyword evidence="2" id="KW-0378">Hydrolase</keyword>
<dbReference type="PANTHER" id="PTHR43213:SF5">
    <property type="entry name" value="BIFUNCTIONAL DTTP_UTP PYROPHOSPHATASE_METHYLTRANSFERASE PROTEIN-RELATED"/>
    <property type="match status" value="1"/>
</dbReference>
<reference evidence="3" key="1">
    <citation type="journal article" date="2014" name="Genome Biol. Evol.">
        <title>Gene Loss Rather Than Gene Gain Is Associated with a Host Jump from Monocots to Dicots in the Smut Fungus Melanopsichium pennsylvanicum.</title>
        <authorList>
            <person name="Sharma R."/>
            <person name="Mishra B."/>
            <person name="Runge F."/>
            <person name="Thines M."/>
        </authorList>
    </citation>
    <scope>NUCLEOTIDE SEQUENCE</scope>
    <source>
        <strain evidence="3">4</strain>
    </source>
</reference>
<dbReference type="NCBIfam" id="TIGR00172">
    <property type="entry name" value="maf"/>
    <property type="match status" value="1"/>
</dbReference>
<dbReference type="EMBL" id="HG529527">
    <property type="protein sequence ID" value="CDI52089.1"/>
    <property type="molecule type" value="Genomic_DNA"/>
</dbReference>
<evidence type="ECO:0008006" key="4">
    <source>
        <dbReference type="Google" id="ProtNLM"/>
    </source>
</evidence>
<dbReference type="Pfam" id="PF02545">
    <property type="entry name" value="Maf"/>
    <property type="match status" value="1"/>
</dbReference>
<evidence type="ECO:0000256" key="2">
    <source>
        <dbReference type="ARBA" id="ARBA00022801"/>
    </source>
</evidence>
<dbReference type="SUPFAM" id="SSF52972">
    <property type="entry name" value="ITPase-like"/>
    <property type="match status" value="1"/>
</dbReference>
<dbReference type="CDD" id="cd00555">
    <property type="entry name" value="Maf"/>
    <property type="match status" value="1"/>
</dbReference>
<dbReference type="AlphaFoldDB" id="A0A077R561"/>
<proteinExistence type="inferred from homology"/>
<protein>
    <recommendedName>
        <fullName evidence="4">Maf-like protein C3G6.03c</fullName>
    </recommendedName>
</protein>
<comment type="cofactor">
    <cofactor evidence="1">
        <name>a divalent metal cation</name>
        <dbReference type="ChEBI" id="CHEBI:60240"/>
    </cofactor>
</comment>
<dbReference type="InterPro" id="IPR029001">
    <property type="entry name" value="ITPase-like_fam"/>
</dbReference>
<name>A0A077R561_9BASI</name>
<evidence type="ECO:0000256" key="1">
    <source>
        <dbReference type="ARBA" id="ARBA00001968"/>
    </source>
</evidence>
<dbReference type="PIRSF" id="PIRSF006305">
    <property type="entry name" value="Maf"/>
    <property type="match status" value="1"/>
</dbReference>
<dbReference type="PANTHER" id="PTHR43213">
    <property type="entry name" value="BIFUNCTIONAL DTTP/UTP PYROPHOSPHATASE/METHYLTRANSFERASE PROTEIN-RELATED"/>
    <property type="match status" value="1"/>
</dbReference>
<evidence type="ECO:0000313" key="3">
    <source>
        <dbReference type="EMBL" id="CDI52089.1"/>
    </source>
</evidence>
<sequence>MSTTRPDPVTTFALNTPLFNKLAGKRVILASSSPRRKDILASVGLVPEIVPSTFEENLPKNEFTGDAVYEYPVQTGSKKALEVYQRLVKEDPEDPPDFVISADTVVVKDEVIMEKPVDQQDNLRMLADLNGGSCEVVTGVTVIWPVIEAPGFQMRSLCERTKVHFADNPYYMLKAYVDSKEGIDRAGGFAIQGRGSLLVRSIEGDYNNVVGFPLYSFSAFLHDLIENEELDIVEDDN</sequence>
<organism evidence="3">
    <name type="scientific">Melanopsichium pennsylvanicum 4</name>
    <dbReference type="NCBI Taxonomy" id="1398559"/>
    <lineage>
        <taxon>Eukaryota</taxon>
        <taxon>Fungi</taxon>
        <taxon>Dikarya</taxon>
        <taxon>Basidiomycota</taxon>
        <taxon>Ustilaginomycotina</taxon>
        <taxon>Ustilaginomycetes</taxon>
        <taxon>Ustilaginales</taxon>
        <taxon>Ustilaginaceae</taxon>
        <taxon>Melanopsichium</taxon>
    </lineage>
</organism>
<dbReference type="InterPro" id="IPR003697">
    <property type="entry name" value="Maf-like"/>
</dbReference>
<accession>A0A077R561</accession>
<dbReference type="Gene3D" id="3.90.950.10">
    <property type="match status" value="1"/>
</dbReference>
<dbReference type="HAMAP" id="MF_00528">
    <property type="entry name" value="Maf"/>
    <property type="match status" value="1"/>
</dbReference>
<dbReference type="GO" id="GO:0047429">
    <property type="term" value="F:nucleoside triphosphate diphosphatase activity"/>
    <property type="evidence" value="ECO:0007669"/>
    <property type="project" value="InterPro"/>
</dbReference>